<dbReference type="GO" id="GO:0005886">
    <property type="term" value="C:plasma membrane"/>
    <property type="evidence" value="ECO:0007669"/>
    <property type="project" value="TreeGrafter"/>
</dbReference>
<dbReference type="Proteomes" id="UP000035680">
    <property type="component" value="Unassembled WGS sequence"/>
</dbReference>
<sequence>MESPRSPTPLVPSKMRWNMKIRLIWAALGISAGLMAGPIFEVRFQNHAVLVIALLSSVAASLLFYIHLSYHKRNIWNWNSKTIKFIIYSSTILCIISLLGCVGCLIIAGVNGETVTTEGLKGNNRWMIAVWLWMTFKWTMMIAIYTKKYFKKTNLCSSKNTINNIS</sequence>
<feature type="transmembrane region" description="Helical" evidence="10">
    <location>
        <begin position="46"/>
        <end position="65"/>
    </location>
</feature>
<keyword evidence="9" id="KW-0458">Lysosome</keyword>
<dbReference type="GO" id="GO:0005765">
    <property type="term" value="C:lysosomal membrane"/>
    <property type="evidence" value="ECO:0007669"/>
    <property type="project" value="UniProtKB-SubCell"/>
</dbReference>
<dbReference type="GO" id="GO:0010008">
    <property type="term" value="C:endosome membrane"/>
    <property type="evidence" value="ECO:0007669"/>
    <property type="project" value="UniProtKB-SubCell"/>
</dbReference>
<evidence type="ECO:0000256" key="6">
    <source>
        <dbReference type="ARBA" id="ARBA00022753"/>
    </source>
</evidence>
<organism evidence="11 12">
    <name type="scientific">Strongyloides venezuelensis</name>
    <name type="common">Threadworm</name>
    <dbReference type="NCBI Taxonomy" id="75913"/>
    <lineage>
        <taxon>Eukaryota</taxon>
        <taxon>Metazoa</taxon>
        <taxon>Ecdysozoa</taxon>
        <taxon>Nematoda</taxon>
        <taxon>Chromadorea</taxon>
        <taxon>Rhabditida</taxon>
        <taxon>Tylenchina</taxon>
        <taxon>Panagrolaimomorpha</taxon>
        <taxon>Strongyloidoidea</taxon>
        <taxon>Strongyloididae</taxon>
        <taxon>Strongyloides</taxon>
    </lineage>
</organism>
<evidence type="ECO:0000313" key="12">
    <source>
        <dbReference type="WBParaSite" id="SVE_0941900.1"/>
    </source>
</evidence>
<dbReference type="PRINTS" id="PR02095">
    <property type="entry name" value="TRNSPORTRHRG"/>
</dbReference>
<dbReference type="GO" id="GO:0020037">
    <property type="term" value="F:heme binding"/>
    <property type="evidence" value="ECO:0007669"/>
    <property type="project" value="TreeGrafter"/>
</dbReference>
<evidence type="ECO:0000256" key="8">
    <source>
        <dbReference type="ARBA" id="ARBA00023136"/>
    </source>
</evidence>
<evidence type="ECO:0000256" key="4">
    <source>
        <dbReference type="ARBA" id="ARBA00022448"/>
    </source>
</evidence>
<dbReference type="PANTHER" id="PTHR31525:SF1">
    <property type="entry name" value="HEME TRANSPORTER HRG1"/>
    <property type="match status" value="1"/>
</dbReference>
<name>A0A0K0FK55_STRVS</name>
<keyword evidence="7 10" id="KW-1133">Transmembrane helix</keyword>
<dbReference type="PANTHER" id="PTHR31525">
    <property type="entry name" value="HEME TRANSPORTER HRG1"/>
    <property type="match status" value="1"/>
</dbReference>
<dbReference type="GO" id="GO:0015232">
    <property type="term" value="F:heme transmembrane transporter activity"/>
    <property type="evidence" value="ECO:0007669"/>
    <property type="project" value="InterPro"/>
</dbReference>
<dbReference type="WBParaSite" id="SVE_0941900.1">
    <property type="protein sequence ID" value="SVE_0941900.1"/>
    <property type="gene ID" value="SVE_0941900"/>
</dbReference>
<feature type="transmembrane region" description="Helical" evidence="10">
    <location>
        <begin position="85"/>
        <end position="108"/>
    </location>
</feature>
<keyword evidence="4" id="KW-0813">Transport</keyword>
<comment type="subcellular location">
    <subcellularLocation>
        <location evidence="2">Endosome membrane</location>
        <topology evidence="2">Multi-pass membrane protein</topology>
    </subcellularLocation>
    <subcellularLocation>
        <location evidence="1">Lysosome membrane</location>
        <topology evidence="1">Multi-pass membrane protein</topology>
    </subcellularLocation>
</comment>
<evidence type="ECO:0000313" key="11">
    <source>
        <dbReference type="Proteomes" id="UP000035680"/>
    </source>
</evidence>
<keyword evidence="5 10" id="KW-0812">Transmembrane</keyword>
<dbReference type="Pfam" id="PF16954">
    <property type="entry name" value="HRG"/>
    <property type="match status" value="1"/>
</dbReference>
<evidence type="ECO:0000256" key="7">
    <source>
        <dbReference type="ARBA" id="ARBA00022989"/>
    </source>
</evidence>
<feature type="transmembrane region" description="Helical" evidence="10">
    <location>
        <begin position="128"/>
        <end position="145"/>
    </location>
</feature>
<evidence type="ECO:0000256" key="2">
    <source>
        <dbReference type="ARBA" id="ARBA00004337"/>
    </source>
</evidence>
<dbReference type="InterPro" id="IPR026218">
    <property type="entry name" value="HRG"/>
</dbReference>
<proteinExistence type="inferred from homology"/>
<evidence type="ECO:0000256" key="1">
    <source>
        <dbReference type="ARBA" id="ARBA00004155"/>
    </source>
</evidence>
<evidence type="ECO:0000256" key="9">
    <source>
        <dbReference type="ARBA" id="ARBA00023228"/>
    </source>
</evidence>
<comment type="similarity">
    <text evidence="3">Belongs to the HRG family.</text>
</comment>
<keyword evidence="8 10" id="KW-0472">Membrane</keyword>
<reference evidence="12" key="2">
    <citation type="submission" date="2015-08" db="UniProtKB">
        <authorList>
            <consortium name="WormBaseParasite"/>
        </authorList>
    </citation>
    <scope>IDENTIFICATION</scope>
</reference>
<feature type="transmembrane region" description="Helical" evidence="10">
    <location>
        <begin position="21"/>
        <end position="40"/>
    </location>
</feature>
<protein>
    <submittedName>
        <fullName evidence="12">Heme transporter hrg-1</fullName>
    </submittedName>
</protein>
<evidence type="ECO:0000256" key="10">
    <source>
        <dbReference type="SAM" id="Phobius"/>
    </source>
</evidence>
<accession>A0A0K0FK55</accession>
<dbReference type="AlphaFoldDB" id="A0A0K0FK55"/>
<keyword evidence="11" id="KW-1185">Reference proteome</keyword>
<evidence type="ECO:0000256" key="5">
    <source>
        <dbReference type="ARBA" id="ARBA00022692"/>
    </source>
</evidence>
<keyword evidence="6" id="KW-0967">Endosome</keyword>
<evidence type="ECO:0000256" key="3">
    <source>
        <dbReference type="ARBA" id="ARBA00006203"/>
    </source>
</evidence>
<reference evidence="11" key="1">
    <citation type="submission" date="2014-07" db="EMBL/GenBank/DDBJ databases">
        <authorList>
            <person name="Martin A.A"/>
            <person name="De Silva N."/>
        </authorList>
    </citation>
    <scope>NUCLEOTIDE SEQUENCE</scope>
</reference>